<dbReference type="Gene3D" id="3.40.50.720">
    <property type="entry name" value="NAD(P)-binding Rossmann-like Domain"/>
    <property type="match status" value="1"/>
</dbReference>
<feature type="domain" description="NAD-dependent epimerase/dehydratase" evidence="3">
    <location>
        <begin position="10"/>
        <end position="230"/>
    </location>
</feature>
<dbReference type="Pfam" id="PF01370">
    <property type="entry name" value="Epimerase"/>
    <property type="match status" value="1"/>
</dbReference>
<dbReference type="EMBL" id="CP035093">
    <property type="protein sequence ID" value="QAT14000.1"/>
    <property type="molecule type" value="Genomic_DNA"/>
</dbReference>
<evidence type="ECO:0000256" key="2">
    <source>
        <dbReference type="ARBA" id="ARBA00007637"/>
    </source>
</evidence>
<evidence type="ECO:0000256" key="1">
    <source>
        <dbReference type="ARBA" id="ARBA00005125"/>
    </source>
</evidence>
<dbReference type="Gene3D" id="3.90.25.10">
    <property type="entry name" value="UDP-galactose 4-epimerase, domain 1"/>
    <property type="match status" value="1"/>
</dbReference>
<dbReference type="SUPFAM" id="SSF51735">
    <property type="entry name" value="NAD(P)-binding Rossmann-fold domains"/>
    <property type="match status" value="1"/>
</dbReference>
<dbReference type="InterPro" id="IPR001509">
    <property type="entry name" value="Epimerase_deHydtase"/>
</dbReference>
<sequence length="307" mass="32669">MSNLLSDARVLVTGGGGFVGRRLVYRLAAAPRAKLFVAQRSGTVPVAGATCVQMDILDRGAVMQAISEVCPDVIVHLAAQASVGQGFEAATTTWSTNVCGTVHLAEAVATHVPNATVLFASTVEVYGLAFNNGEASEITLPQPLSSYAWTKLAAEKALADILPESARLIIVRPSNHSGRGQDNRFVLPSFAAQIKAGRGILVGNLDAKRDFLHVEDVVDAYVKLIDVAPQLSKRSLFNLASGKVSSVGFLLNRMMELSGTQAKVQVDPNRLRPSDVPVAAVDASLVREKIAWAPQRSLDDMLSDLIK</sequence>
<gene>
    <name evidence="4" type="ORF">EQG53_06295</name>
</gene>
<comment type="similarity">
    <text evidence="2">Belongs to the NAD(P)-dependent epimerase/dehydratase family.</text>
</comment>
<name>A0A410NVU4_BREDI</name>
<dbReference type="InterPro" id="IPR036291">
    <property type="entry name" value="NAD(P)-bd_dom_sf"/>
</dbReference>
<accession>A0A410NVU4</accession>
<protein>
    <submittedName>
        <fullName evidence="4">NAD-dependent epimerase/dehydratase family protein</fullName>
    </submittedName>
</protein>
<comment type="pathway">
    <text evidence="1">Bacterial outer membrane biogenesis; LPS O-antigen biosynthesis.</text>
</comment>
<evidence type="ECO:0000259" key="3">
    <source>
        <dbReference type="Pfam" id="PF01370"/>
    </source>
</evidence>
<evidence type="ECO:0000313" key="4">
    <source>
        <dbReference type="EMBL" id="QAT14000.1"/>
    </source>
</evidence>
<dbReference type="KEGG" id="bdm:EQG53_06295"/>
<dbReference type="PANTHER" id="PTHR43000">
    <property type="entry name" value="DTDP-D-GLUCOSE 4,6-DEHYDRATASE-RELATED"/>
    <property type="match status" value="1"/>
</dbReference>
<organism evidence="4 5">
    <name type="scientific">Brevundimonas diminuta</name>
    <name type="common">Pseudomonas diminuta</name>
    <dbReference type="NCBI Taxonomy" id="293"/>
    <lineage>
        <taxon>Bacteria</taxon>
        <taxon>Pseudomonadati</taxon>
        <taxon>Pseudomonadota</taxon>
        <taxon>Alphaproteobacteria</taxon>
        <taxon>Caulobacterales</taxon>
        <taxon>Caulobacteraceae</taxon>
        <taxon>Brevundimonas</taxon>
    </lineage>
</organism>
<dbReference type="Proteomes" id="UP000287388">
    <property type="component" value="Chromosome"/>
</dbReference>
<dbReference type="RefSeq" id="WP_128719455.1">
    <property type="nucleotide sequence ID" value="NZ_BJNC01000027.1"/>
</dbReference>
<dbReference type="AlphaFoldDB" id="A0A410NVU4"/>
<reference evidence="4 5" key="1">
    <citation type="submission" date="2019-01" db="EMBL/GenBank/DDBJ databases">
        <title>Brevundimonas diminuta Genome sequencing and assembly.</title>
        <authorList>
            <person name="Chen H."/>
        </authorList>
    </citation>
    <scope>NUCLEOTIDE SEQUENCE [LARGE SCALE GENOMIC DNA]</scope>
    <source>
        <strain evidence="5">ATCC(B) 19146</strain>
    </source>
</reference>
<proteinExistence type="inferred from homology"/>
<evidence type="ECO:0000313" key="5">
    <source>
        <dbReference type="Proteomes" id="UP000287388"/>
    </source>
</evidence>